<accession>A0A8S1XMC9</accession>
<dbReference type="PANTHER" id="PTHR31398:SF0">
    <property type="entry name" value="MEIOTIC NUCLEAR DIVISION PROTEIN 1 HOMOLOG"/>
    <property type="match status" value="1"/>
</dbReference>
<feature type="domain" description="Phosphatidic acid phosphatase type 2/haloperoxidase" evidence="2">
    <location>
        <begin position="73"/>
        <end position="201"/>
    </location>
</feature>
<feature type="transmembrane region" description="Helical" evidence="1">
    <location>
        <begin position="182"/>
        <end position="204"/>
    </location>
</feature>
<dbReference type="InterPro" id="IPR000326">
    <property type="entry name" value="PAP2/HPO"/>
</dbReference>
<feature type="transmembrane region" description="Helical" evidence="1">
    <location>
        <begin position="155"/>
        <end position="176"/>
    </location>
</feature>
<dbReference type="GO" id="GO:0005634">
    <property type="term" value="C:nucleus"/>
    <property type="evidence" value="ECO:0007669"/>
    <property type="project" value="TreeGrafter"/>
</dbReference>
<reference evidence="3" key="1">
    <citation type="submission" date="2021-01" db="EMBL/GenBank/DDBJ databases">
        <authorList>
            <consortium name="Genoscope - CEA"/>
            <person name="William W."/>
        </authorList>
    </citation>
    <scope>NUCLEOTIDE SEQUENCE</scope>
</reference>
<keyword evidence="4" id="KW-1185">Reference proteome</keyword>
<dbReference type="CDD" id="cd01610">
    <property type="entry name" value="PAP2_like"/>
    <property type="match status" value="1"/>
</dbReference>
<feature type="transmembrane region" description="Helical" evidence="1">
    <location>
        <begin position="757"/>
        <end position="779"/>
    </location>
</feature>
<dbReference type="GO" id="GO:0007131">
    <property type="term" value="P:reciprocal meiotic recombination"/>
    <property type="evidence" value="ECO:0007669"/>
    <property type="project" value="TreeGrafter"/>
</dbReference>
<keyword evidence="1" id="KW-0812">Transmembrane</keyword>
<feature type="transmembrane region" description="Helical" evidence="1">
    <location>
        <begin position="293"/>
        <end position="312"/>
    </location>
</feature>
<keyword evidence="1" id="KW-1133">Transmembrane helix</keyword>
<evidence type="ECO:0000256" key="1">
    <source>
        <dbReference type="SAM" id="Phobius"/>
    </source>
</evidence>
<dbReference type="OrthoDB" id="297833at2759"/>
<feature type="transmembrane region" description="Helical" evidence="1">
    <location>
        <begin position="47"/>
        <end position="69"/>
    </location>
</feature>
<comment type="caution">
    <text evidence="3">The sequence shown here is derived from an EMBL/GenBank/DDBJ whole genome shotgun (WGS) entry which is preliminary data.</text>
</comment>
<protein>
    <recommendedName>
        <fullName evidence="2">Phosphatidic acid phosphatase type 2/haloperoxidase domain-containing protein</fullName>
    </recommendedName>
</protein>
<sequence length="1030" mass="119836">MKFFIIITLALCLYIILDILLNNQMWEANTVLTVYLQEHQFPGEKELFLFFSYSLFAMPGIALIAFLFFDNKLGALLYACLIQAVFAENSILKNIYHQARPYFIEDQIQPYECNKEYGKPSGHAMSSSAMCFLVPCIIFPVILKDQSNYKYPFYFRVIIISIVTAWTFMTGLSRVFMGVHSFGQILLGWVYTAYTIIIYLRYFHTPISNYIKQCLQPGSQGVSSNVIKGVGLFAFGWTCLSILLFEFNHEVFLDESEVEGWLNALYQKCENQTTHYNINSPQVLHNICFSLSLYIWFPFSFLLGIKLSKGIYNENQFSINYKLLNFWQKLSRVLIFLLLLSTLVPIILIKYQNTYAEAFGKILPISILSGLIITYIYSQILNYFKLTIEGDFIQISPSLVSTPEGYKASELGNSILLLNYAKSLQLNTFVHNKVIKGLDIFGQSITLNINRQKTYTTIFGGLSSILIIAILIAFFQSNIISFFKKTGVIFSTQTSFDPNPDKIVMNIQNYMAAFSIEQSNFVDKPLFNITIEQRYYQRDNQGNLIKQINYLQLEPCTLDHFQLVLNQPDYDFESEYYKLQLNQWLCPQKDFQFTIQGTFTSNSFDFIRVIVSDCDDTQSGYQNWKPTCASQSSQAEYLNAHESFKLQIYQVNNVVNPNSPKQYYQSYLDGEMYFTFIPQKLSRSANLFFRKYQFQNDDSLLPFQSINQKELVVRQSVDYRDLTEIGRQGDKNYAIVYLRRSQFSEYINRRFTKIDELLSFLGGFLQIMIAGFGIFIMYYNKLQLQIELSNKLFNFPEKYGKAKIKNNQVQQTLESSMYNDSKFIINSEQGASKATLIIDKEKCTITKSIFKLFEQSQRLKLSLKSLINHLSFKLIFNNDETKLFQKAMDTVDQNLDIQEILYQLQEIFKLKALILKKQQITLFNFTPKPNLTLKDEEQVPNRLMFEQTLSEDEKKGSQKDELISELYNAWVEIKSDKTQNVCQYELNQRLNQGLGGEIQQIFSDYAETENNLKKQKENSQQKRLIELQTL</sequence>
<feature type="transmembrane region" description="Helical" evidence="1">
    <location>
        <begin position="225"/>
        <end position="245"/>
    </location>
</feature>
<gene>
    <name evidence="3" type="ORF">POCTA_138.1.T1270060</name>
</gene>
<dbReference type="SMART" id="SM00014">
    <property type="entry name" value="acidPPc"/>
    <property type="match status" value="1"/>
</dbReference>
<dbReference type="EMBL" id="CAJJDP010000127">
    <property type="protein sequence ID" value="CAD8202406.1"/>
    <property type="molecule type" value="Genomic_DNA"/>
</dbReference>
<feature type="transmembrane region" description="Helical" evidence="1">
    <location>
        <begin position="333"/>
        <end position="352"/>
    </location>
</feature>
<feature type="transmembrane region" description="Helical" evidence="1">
    <location>
        <begin position="455"/>
        <end position="475"/>
    </location>
</feature>
<organism evidence="3 4">
    <name type="scientific">Paramecium octaurelia</name>
    <dbReference type="NCBI Taxonomy" id="43137"/>
    <lineage>
        <taxon>Eukaryota</taxon>
        <taxon>Sar</taxon>
        <taxon>Alveolata</taxon>
        <taxon>Ciliophora</taxon>
        <taxon>Intramacronucleata</taxon>
        <taxon>Oligohymenophorea</taxon>
        <taxon>Peniculida</taxon>
        <taxon>Parameciidae</taxon>
        <taxon>Paramecium</taxon>
    </lineage>
</organism>
<proteinExistence type="predicted"/>
<feature type="transmembrane region" description="Helical" evidence="1">
    <location>
        <begin position="358"/>
        <end position="377"/>
    </location>
</feature>
<evidence type="ECO:0000313" key="4">
    <source>
        <dbReference type="Proteomes" id="UP000683925"/>
    </source>
</evidence>
<name>A0A8S1XMC9_PAROT</name>
<keyword evidence="1" id="KW-0472">Membrane</keyword>
<dbReference type="Proteomes" id="UP000683925">
    <property type="component" value="Unassembled WGS sequence"/>
</dbReference>
<evidence type="ECO:0000259" key="2">
    <source>
        <dbReference type="SMART" id="SM00014"/>
    </source>
</evidence>
<dbReference type="AlphaFoldDB" id="A0A8S1XMC9"/>
<evidence type="ECO:0000313" key="3">
    <source>
        <dbReference type="EMBL" id="CAD8202406.1"/>
    </source>
</evidence>
<feature type="transmembrane region" description="Helical" evidence="1">
    <location>
        <begin position="124"/>
        <end position="143"/>
    </location>
</feature>
<dbReference type="PANTHER" id="PTHR31398">
    <property type="entry name" value="MEIOTIC NUCLEAR DIVISION PROTEIN 1 HOMOLOG"/>
    <property type="match status" value="1"/>
</dbReference>
<dbReference type="Pfam" id="PF01569">
    <property type="entry name" value="PAP2"/>
    <property type="match status" value="1"/>
</dbReference>